<dbReference type="InParanoid" id="A0A1C7N6S1"/>
<dbReference type="EMBL" id="LUGH01000464">
    <property type="protein sequence ID" value="OBZ84833.1"/>
    <property type="molecule type" value="Genomic_DNA"/>
</dbReference>
<accession>A0A1C7N6S1</accession>
<evidence type="ECO:0000313" key="1">
    <source>
        <dbReference type="EMBL" id="OBZ84833.1"/>
    </source>
</evidence>
<gene>
    <name evidence="1" type="ORF">A0J61_07117</name>
</gene>
<organism evidence="1 2">
    <name type="scientific">Choanephora cucurbitarum</name>
    <dbReference type="NCBI Taxonomy" id="101091"/>
    <lineage>
        <taxon>Eukaryota</taxon>
        <taxon>Fungi</taxon>
        <taxon>Fungi incertae sedis</taxon>
        <taxon>Mucoromycota</taxon>
        <taxon>Mucoromycotina</taxon>
        <taxon>Mucoromycetes</taxon>
        <taxon>Mucorales</taxon>
        <taxon>Mucorineae</taxon>
        <taxon>Choanephoraceae</taxon>
        <taxon>Choanephoroideae</taxon>
        <taxon>Choanephora</taxon>
    </lineage>
</organism>
<reference evidence="1 2" key="1">
    <citation type="submission" date="2016-03" db="EMBL/GenBank/DDBJ databases">
        <title>Choanephora cucurbitarum.</title>
        <authorList>
            <person name="Min B."/>
            <person name="Park H."/>
            <person name="Park J.-H."/>
            <person name="Shin H.-D."/>
            <person name="Choi I.-G."/>
        </authorList>
    </citation>
    <scope>NUCLEOTIDE SEQUENCE [LARGE SCALE GENOMIC DNA]</scope>
    <source>
        <strain evidence="1 2">KUS-F28377</strain>
    </source>
</reference>
<comment type="caution">
    <text evidence="1">The sequence shown here is derived from an EMBL/GenBank/DDBJ whole genome shotgun (WGS) entry which is preliminary data.</text>
</comment>
<sequence length="101" mass="11735">MMLEQININICVSSREVKKCFISIRGILSAQTFFSNEKEKCILCVTTYWPLSQTFFNKSLLSSKPLSVLYPKCECGWIKKYRGAAKREAYQECDCSFRIIK</sequence>
<dbReference type="Proteomes" id="UP000093000">
    <property type="component" value="Unassembled WGS sequence"/>
</dbReference>
<evidence type="ECO:0000313" key="2">
    <source>
        <dbReference type="Proteomes" id="UP000093000"/>
    </source>
</evidence>
<protein>
    <submittedName>
        <fullName evidence="1">Uncharacterized protein</fullName>
    </submittedName>
</protein>
<proteinExistence type="predicted"/>
<dbReference type="AlphaFoldDB" id="A0A1C7N6S1"/>
<keyword evidence="2" id="KW-1185">Reference proteome</keyword>
<name>A0A1C7N6S1_9FUNG</name>